<dbReference type="CDD" id="cd11577">
    <property type="entry name" value="GH71"/>
    <property type="match status" value="1"/>
</dbReference>
<organism evidence="3 4">
    <name type="scientific">Periconia digitata</name>
    <dbReference type="NCBI Taxonomy" id="1303443"/>
    <lineage>
        <taxon>Eukaryota</taxon>
        <taxon>Fungi</taxon>
        <taxon>Dikarya</taxon>
        <taxon>Ascomycota</taxon>
        <taxon>Pezizomycotina</taxon>
        <taxon>Dothideomycetes</taxon>
        <taxon>Pleosporomycetidae</taxon>
        <taxon>Pleosporales</taxon>
        <taxon>Massarineae</taxon>
        <taxon>Periconiaceae</taxon>
        <taxon>Periconia</taxon>
    </lineage>
</organism>
<accession>A0A9W4UWU4</accession>
<feature type="compositionally biased region" description="Pro residues" evidence="1">
    <location>
        <begin position="858"/>
        <end position="879"/>
    </location>
</feature>
<feature type="region of interest" description="Disordered" evidence="1">
    <location>
        <begin position="766"/>
        <end position="805"/>
    </location>
</feature>
<dbReference type="GO" id="GO:0051118">
    <property type="term" value="F:glucan endo-1,3-alpha-glucosidase activity"/>
    <property type="evidence" value="ECO:0007669"/>
    <property type="project" value="InterPro"/>
</dbReference>
<dbReference type="EMBL" id="CAOQHR010000013">
    <property type="protein sequence ID" value="CAI6342386.1"/>
    <property type="molecule type" value="Genomic_DNA"/>
</dbReference>
<name>A0A9W4UWU4_9PLEO</name>
<dbReference type="InterPro" id="IPR005197">
    <property type="entry name" value="Glyco_hydro_71"/>
</dbReference>
<evidence type="ECO:0000313" key="3">
    <source>
        <dbReference type="EMBL" id="CAI6342386.1"/>
    </source>
</evidence>
<dbReference type="Proteomes" id="UP001152607">
    <property type="component" value="Unassembled WGS sequence"/>
</dbReference>
<comment type="caution">
    <text evidence="3">The sequence shown here is derived from an EMBL/GenBank/DDBJ whole genome shotgun (WGS) entry which is preliminary data.</text>
</comment>
<evidence type="ECO:0000256" key="1">
    <source>
        <dbReference type="SAM" id="MobiDB-lite"/>
    </source>
</evidence>
<feature type="region of interest" description="Disordered" evidence="1">
    <location>
        <begin position="854"/>
        <end position="886"/>
    </location>
</feature>
<proteinExistence type="predicted"/>
<feature type="signal peptide" evidence="2">
    <location>
        <begin position="1"/>
        <end position="19"/>
    </location>
</feature>
<dbReference type="AlphaFoldDB" id="A0A9W4UWU4"/>
<protein>
    <submittedName>
        <fullName evidence="3">Uncharacterized protein</fullName>
    </submittedName>
</protein>
<gene>
    <name evidence="3" type="ORF">PDIGIT_LOCUS15593</name>
</gene>
<evidence type="ECO:0000313" key="4">
    <source>
        <dbReference type="Proteomes" id="UP001152607"/>
    </source>
</evidence>
<dbReference type="OrthoDB" id="3257981at2759"/>
<feature type="chain" id="PRO_5040954058" evidence="2">
    <location>
        <begin position="20"/>
        <end position="1065"/>
    </location>
</feature>
<feature type="compositionally biased region" description="Acidic residues" evidence="1">
    <location>
        <begin position="790"/>
        <end position="800"/>
    </location>
</feature>
<dbReference type="Gene3D" id="3.20.20.80">
    <property type="entry name" value="Glycosidases"/>
    <property type="match status" value="1"/>
</dbReference>
<keyword evidence="2" id="KW-0732">Signal</keyword>
<sequence>MWASRIVLALVVGVQQAVAFAVYAHFMVSNTKDYNSADWLNEIDLAQRAGIDGFALNIAKNEDTNKKLDEIFTAAASRNFQLFFSFDYAGNGAWDKEAVKSLINQYKGWSNNGQSIYVKHNSKPLVSTFEGPSSANDWHEIKTQTGCFFVPDWSSEGAKKATGLGNGVADGLFSWAAWPAGPNDMNTYGDASYMQFLKQANRPSYMMPVSPWFYTNLPGFLKNWLWRGDRLWFDRWVQVLYLARIQKDFPPPLWAQIISWNDFGEAHYIGPILNKATYALNADEGKAPFNYANNVPHGGWRLFLPFLIQLAKTGQATVGTQGVQIWHRNSELAACGFAETVGNTATQMQLEYSPTQLLADKVFYSALLEKEATVTVTVGGVAIGGGWSDKPGGGAGIYHGSSSFKGRTGEVVVTVAGIATVKGVVPIGGCTAGSQNFNPYVNNANGPASSTVVNINNQVCVDGFGVGGFVAICKYACTKGYCPVTACTCTRIGPQPALPTPLFKNGYPSNGDRDFEGLCSFAVNYGYLGTEHQTASIVVYTSTAGVGLTVKFDSMCKFSCKYGWCPMLLCRPTSTGVINSNIPGTGIGGDLRDDLPLTDLLLCRFTMIYGQANAEVCFKAKTPTTTKPQLPIPTSIPTSGPTLYVDPEIYGLPAGGVSTIQCSVPCTIVLPDTTLPTPTTIAIPPYTTTLEVGWFEPSTYDIGDNKVTITVYKKAIETTTIKIPPITTTVIEVWNVVIDSDDVGRSFYPKSSLYIPPVTITHVPDSNQVTKTIPPRTRIVTPPPYPWPEVSEDRDEEDQHDDTKHRVKDISLIHKVGPHKPVCRIGCGHHCLLFCDRPCLFNCKKSDKNWDDLDPIDPASPPPLPPGGPPTSSPPPPGVTPASYEADPRMENDHIYEFDAKKWGDAGYAMMQSMINEGIFGMPAPSQPAQPPASNYFITISRREWQVATEWRFVWDIHNTAMNSAADICDGKSEHSEPFYPTPGGSNNPGDIKGIKIGATQSCEYKANTVNNDDPGTFNCPGFAKPVSCTWLSREMPCSDRTSYVAQCQYYSSNPLKRRWSNIRG</sequence>
<keyword evidence="4" id="KW-1185">Reference proteome</keyword>
<evidence type="ECO:0000256" key="2">
    <source>
        <dbReference type="SAM" id="SignalP"/>
    </source>
</evidence>
<feature type="compositionally biased region" description="Low complexity" evidence="1">
    <location>
        <begin position="770"/>
        <end position="780"/>
    </location>
</feature>
<dbReference type="Pfam" id="PF03659">
    <property type="entry name" value="Glyco_hydro_71"/>
    <property type="match status" value="1"/>
</dbReference>
<reference evidence="3" key="1">
    <citation type="submission" date="2023-01" db="EMBL/GenBank/DDBJ databases">
        <authorList>
            <person name="Van Ghelder C."/>
            <person name="Rancurel C."/>
        </authorList>
    </citation>
    <scope>NUCLEOTIDE SEQUENCE</scope>
    <source>
        <strain evidence="3">CNCM I-4278</strain>
    </source>
</reference>